<keyword evidence="2" id="KW-1185">Reference proteome</keyword>
<reference evidence="2" key="1">
    <citation type="submission" date="2016-10" db="EMBL/GenBank/DDBJ databases">
        <authorList>
            <person name="Varghese N."/>
            <person name="Submissions S."/>
        </authorList>
    </citation>
    <scope>NUCLEOTIDE SEQUENCE [LARGE SCALE GENOMIC DNA]</scope>
    <source>
        <strain evidence="2">IBRC-M10078</strain>
    </source>
</reference>
<dbReference type="Proteomes" id="UP000199159">
    <property type="component" value="Unassembled WGS sequence"/>
</dbReference>
<proteinExistence type="predicted"/>
<evidence type="ECO:0000313" key="2">
    <source>
        <dbReference type="Proteomes" id="UP000199159"/>
    </source>
</evidence>
<evidence type="ECO:0000313" key="1">
    <source>
        <dbReference type="EMBL" id="SDP61813.1"/>
    </source>
</evidence>
<dbReference type="AlphaFoldDB" id="A0A1H0U6J4"/>
<accession>A0A1H0U6J4</accession>
<organism evidence="1 2">
    <name type="scientific">Litchfieldia salsa</name>
    <dbReference type="NCBI Taxonomy" id="930152"/>
    <lineage>
        <taxon>Bacteria</taxon>
        <taxon>Bacillati</taxon>
        <taxon>Bacillota</taxon>
        <taxon>Bacilli</taxon>
        <taxon>Bacillales</taxon>
        <taxon>Bacillaceae</taxon>
        <taxon>Litchfieldia</taxon>
    </lineage>
</organism>
<protein>
    <submittedName>
        <fullName evidence="1">Uncharacterized protein</fullName>
    </submittedName>
</protein>
<sequence>MKKRKKVGLNESGIGFKRKAEAPVLNKYNENPGSVGPGFSCPSINALTL</sequence>
<name>A0A1H0U6J4_9BACI</name>
<dbReference type="EMBL" id="FNJU01000004">
    <property type="protein sequence ID" value="SDP61813.1"/>
    <property type="molecule type" value="Genomic_DNA"/>
</dbReference>
<gene>
    <name evidence="1" type="ORF">SAMN05216565_104186</name>
</gene>